<name>A0A9W6SIP6_9ACTN</name>
<keyword evidence="3 5" id="KW-1133">Transmembrane helix</keyword>
<feature type="transmembrane region" description="Helical" evidence="5">
    <location>
        <begin position="152"/>
        <end position="178"/>
    </location>
</feature>
<evidence type="ECO:0000256" key="3">
    <source>
        <dbReference type="ARBA" id="ARBA00022989"/>
    </source>
</evidence>
<evidence type="ECO:0000259" key="6">
    <source>
        <dbReference type="Pfam" id="PF06271"/>
    </source>
</evidence>
<reference evidence="7" key="1">
    <citation type="submission" date="2023-03" db="EMBL/GenBank/DDBJ databases">
        <title>Actinorhabdospora filicis NBRC 111898.</title>
        <authorList>
            <person name="Ichikawa N."/>
            <person name="Sato H."/>
            <person name="Tonouchi N."/>
        </authorList>
    </citation>
    <scope>NUCLEOTIDE SEQUENCE</scope>
    <source>
        <strain evidence="7">NBRC 111898</strain>
    </source>
</reference>
<comment type="subcellular location">
    <subcellularLocation>
        <location evidence="1">Membrane</location>
        <topology evidence="1">Multi-pass membrane protein</topology>
    </subcellularLocation>
</comment>
<comment type="caution">
    <text evidence="7">The sequence shown here is derived from an EMBL/GenBank/DDBJ whole genome shotgun (WGS) entry which is preliminary data.</text>
</comment>
<gene>
    <name evidence="7" type="ORF">Afil01_10680</name>
</gene>
<dbReference type="PANTHER" id="PTHR38480">
    <property type="entry name" value="SLR0254 PROTEIN"/>
    <property type="match status" value="1"/>
</dbReference>
<dbReference type="PANTHER" id="PTHR38480:SF1">
    <property type="entry name" value="SLR0254 PROTEIN"/>
    <property type="match status" value="1"/>
</dbReference>
<dbReference type="InterPro" id="IPR010432">
    <property type="entry name" value="RDD"/>
</dbReference>
<evidence type="ECO:0000313" key="7">
    <source>
        <dbReference type="EMBL" id="GLZ76261.1"/>
    </source>
</evidence>
<evidence type="ECO:0000256" key="4">
    <source>
        <dbReference type="ARBA" id="ARBA00023136"/>
    </source>
</evidence>
<evidence type="ECO:0000256" key="2">
    <source>
        <dbReference type="ARBA" id="ARBA00022692"/>
    </source>
</evidence>
<feature type="domain" description="RDD" evidence="6">
    <location>
        <begin position="51"/>
        <end position="192"/>
    </location>
</feature>
<evidence type="ECO:0000256" key="1">
    <source>
        <dbReference type="ARBA" id="ARBA00004141"/>
    </source>
</evidence>
<proteinExistence type="predicted"/>
<protein>
    <recommendedName>
        <fullName evidence="6">RDD domain-containing protein</fullName>
    </recommendedName>
</protein>
<dbReference type="AlphaFoldDB" id="A0A9W6SIP6"/>
<dbReference type="Proteomes" id="UP001165079">
    <property type="component" value="Unassembled WGS sequence"/>
</dbReference>
<keyword evidence="2 5" id="KW-0812">Transmembrane</keyword>
<accession>A0A9W6SIP6</accession>
<evidence type="ECO:0000313" key="8">
    <source>
        <dbReference type="Proteomes" id="UP001165079"/>
    </source>
</evidence>
<keyword evidence="4 5" id="KW-0472">Membrane</keyword>
<feature type="transmembrane region" description="Helical" evidence="5">
    <location>
        <begin position="59"/>
        <end position="83"/>
    </location>
</feature>
<sequence>MMRQAPYLVPMRHAPYLVPMRHTRAVALDTGSDILPGRFVSGEAVELDVRVARLGSRMLAFSLDLVVIATGFMVLLPLSLYFLKLMMDVGAIVDGALFSAVVLIDLVIMFLVVPATVETMSKGRSLGKLATGLRVVRDDGGPIRFRHAFVRALVGVALEFPGLLLPGVTWLVGLWTMLVNPAGKRLGDLAAGTVIIHERSPAVWGWAPLMPPPLATWATLLDMSNLDDELALDVRHFLSRNTIIGEPARTALGQRLAAELAAKVTPQPPAGTPGWAFMSAVLAERHRRNAARLAASRAVTAQVWDTLYGPRPVS</sequence>
<dbReference type="Pfam" id="PF06271">
    <property type="entry name" value="RDD"/>
    <property type="match status" value="1"/>
</dbReference>
<keyword evidence="8" id="KW-1185">Reference proteome</keyword>
<dbReference type="EMBL" id="BSTX01000001">
    <property type="protein sequence ID" value="GLZ76261.1"/>
    <property type="molecule type" value="Genomic_DNA"/>
</dbReference>
<feature type="transmembrane region" description="Helical" evidence="5">
    <location>
        <begin position="95"/>
        <end position="117"/>
    </location>
</feature>
<organism evidence="7 8">
    <name type="scientific">Actinorhabdospora filicis</name>
    <dbReference type="NCBI Taxonomy" id="1785913"/>
    <lineage>
        <taxon>Bacteria</taxon>
        <taxon>Bacillati</taxon>
        <taxon>Actinomycetota</taxon>
        <taxon>Actinomycetes</taxon>
        <taxon>Micromonosporales</taxon>
        <taxon>Micromonosporaceae</taxon>
        <taxon>Actinorhabdospora</taxon>
    </lineage>
</organism>
<dbReference type="GO" id="GO:0016020">
    <property type="term" value="C:membrane"/>
    <property type="evidence" value="ECO:0007669"/>
    <property type="project" value="UniProtKB-SubCell"/>
</dbReference>
<evidence type="ECO:0000256" key="5">
    <source>
        <dbReference type="SAM" id="Phobius"/>
    </source>
</evidence>